<name>A0A0Q0W4J2_9FLAO</name>
<reference evidence="1 2" key="1">
    <citation type="submission" date="2014-09" db="EMBL/GenBank/DDBJ databases">
        <title>Genome sequence of Flavobacterium aquidurense RC62.</title>
        <authorList>
            <person name="Kim J.F."/>
            <person name="Kwak M.-J."/>
        </authorList>
    </citation>
    <scope>NUCLEOTIDE SEQUENCE [LARGE SCALE GENOMIC DNA]</scope>
    <source>
        <strain evidence="1 2">RC62</strain>
    </source>
</reference>
<sequence>MQNYTFLFKHHLFPFLLDVFYEAIPAVRYIFSLLKKQEKGCHSHQG</sequence>
<organism evidence="1 2">
    <name type="scientific">Flavobacterium aquidurense</name>
    <dbReference type="NCBI Taxonomy" id="362413"/>
    <lineage>
        <taxon>Bacteria</taxon>
        <taxon>Pseudomonadati</taxon>
        <taxon>Bacteroidota</taxon>
        <taxon>Flavobacteriia</taxon>
        <taxon>Flavobacteriales</taxon>
        <taxon>Flavobacteriaceae</taxon>
        <taxon>Flavobacterium</taxon>
    </lineage>
</organism>
<accession>A0A0Q0W4J2</accession>
<dbReference type="STRING" id="362413.RC62_961"/>
<dbReference type="AlphaFoldDB" id="A0A0Q0W4J2"/>
<proteinExistence type="predicted"/>
<evidence type="ECO:0000313" key="1">
    <source>
        <dbReference type="EMBL" id="KQB39283.1"/>
    </source>
</evidence>
<dbReference type="EMBL" id="JRLF01000012">
    <property type="protein sequence ID" value="KQB39283.1"/>
    <property type="molecule type" value="Genomic_DNA"/>
</dbReference>
<dbReference type="Proteomes" id="UP000050443">
    <property type="component" value="Unassembled WGS sequence"/>
</dbReference>
<dbReference type="PATRIC" id="fig|362413.3.peg.937"/>
<evidence type="ECO:0000313" key="2">
    <source>
        <dbReference type="Proteomes" id="UP000050443"/>
    </source>
</evidence>
<comment type="caution">
    <text evidence="1">The sequence shown here is derived from an EMBL/GenBank/DDBJ whole genome shotgun (WGS) entry which is preliminary data.</text>
</comment>
<protein>
    <submittedName>
        <fullName evidence="1">Uncharacterized protein</fullName>
    </submittedName>
</protein>
<gene>
    <name evidence="1" type="ORF">RC62_961</name>
</gene>